<feature type="compositionally biased region" description="Basic and acidic residues" evidence="2">
    <location>
        <begin position="9"/>
        <end position="23"/>
    </location>
</feature>
<evidence type="ECO:0000256" key="1">
    <source>
        <dbReference type="SAM" id="Coils"/>
    </source>
</evidence>
<evidence type="ECO:0000256" key="2">
    <source>
        <dbReference type="SAM" id="MobiDB-lite"/>
    </source>
</evidence>
<name>A0ABR3S135_9PLEO</name>
<comment type="caution">
    <text evidence="3">The sequence shown here is derived from an EMBL/GenBank/DDBJ whole genome shotgun (WGS) entry which is preliminary data.</text>
</comment>
<accession>A0ABR3S135</accession>
<reference evidence="3 4" key="1">
    <citation type="submission" date="2024-02" db="EMBL/GenBank/DDBJ databases">
        <title>De novo assembly and annotation of 12 fungi associated with fruit tree decline syndrome in Ontario, Canada.</title>
        <authorList>
            <person name="Sulman M."/>
            <person name="Ellouze W."/>
            <person name="Ilyukhin E."/>
        </authorList>
    </citation>
    <scope>NUCLEOTIDE SEQUENCE [LARGE SCALE GENOMIC DNA]</scope>
    <source>
        <strain evidence="3 4">M42-189</strain>
    </source>
</reference>
<feature type="compositionally biased region" description="Basic and acidic residues" evidence="2">
    <location>
        <begin position="304"/>
        <end position="318"/>
    </location>
</feature>
<keyword evidence="1" id="KW-0175">Coiled coil</keyword>
<evidence type="ECO:0000313" key="4">
    <source>
        <dbReference type="Proteomes" id="UP001521785"/>
    </source>
</evidence>
<feature type="compositionally biased region" description="Basic residues" evidence="2">
    <location>
        <begin position="407"/>
        <end position="421"/>
    </location>
</feature>
<protein>
    <submittedName>
        <fullName evidence="3">Uncharacterized protein</fullName>
    </submittedName>
</protein>
<keyword evidence="4" id="KW-1185">Reference proteome</keyword>
<feature type="compositionally biased region" description="Basic residues" evidence="2">
    <location>
        <begin position="260"/>
        <end position="270"/>
    </location>
</feature>
<dbReference type="EMBL" id="JAKJXO020000002">
    <property type="protein sequence ID" value="KAL1610390.1"/>
    <property type="molecule type" value="Genomic_DNA"/>
</dbReference>
<evidence type="ECO:0000313" key="3">
    <source>
        <dbReference type="EMBL" id="KAL1610390.1"/>
    </source>
</evidence>
<sequence length="421" mass="47899">MGGFSVDNPDPRLRARAEMRSPKDTGSYIERLQLSTEPLAKDMTKAEPCETATCSAVAASIDDEKAITSTNNECTSKNDSEDSRLREFIAALSSENAQLAKEKADAIQKCADIQTEHTSTRTKYKDMHKRLIEINQIRINLDQSVAKRIQEKHEAVEMNEILAKENAKLLQVHADLSQESASLKNDNAELLAAVQPLEVKIVELQAEVASLKELQNLVDSEREQHRAIKAERDAIRKEKDALSKKVEAHNHIQWRDVAHTRGRSKARSRSPQRSPARIPSLATYQENYRGPRYRERSRRRSRHPEHEYQNYDQYRPEFDGLPTSPHYSKSSRPERQELSPPVAREPSSLLTPRETPETHSTTNSKPPHDFLNMGHATDASNDSRPSRIPTAPKADISFSMKQAKDKLWKRKNKNSRFRGLS</sequence>
<proteinExistence type="predicted"/>
<feature type="compositionally biased region" description="Low complexity" evidence="2">
    <location>
        <begin position="271"/>
        <end position="280"/>
    </location>
</feature>
<feature type="coiled-coil region" evidence="1">
    <location>
        <begin position="89"/>
        <end position="116"/>
    </location>
</feature>
<feature type="region of interest" description="Disordered" evidence="2">
    <location>
        <begin position="240"/>
        <end position="421"/>
    </location>
</feature>
<organism evidence="3 4">
    <name type="scientific">Paraconiothyrium brasiliense</name>
    <dbReference type="NCBI Taxonomy" id="300254"/>
    <lineage>
        <taxon>Eukaryota</taxon>
        <taxon>Fungi</taxon>
        <taxon>Dikarya</taxon>
        <taxon>Ascomycota</taxon>
        <taxon>Pezizomycotina</taxon>
        <taxon>Dothideomycetes</taxon>
        <taxon>Pleosporomycetidae</taxon>
        <taxon>Pleosporales</taxon>
        <taxon>Massarineae</taxon>
        <taxon>Didymosphaeriaceae</taxon>
        <taxon>Paraconiothyrium</taxon>
    </lineage>
</organism>
<feature type="region of interest" description="Disordered" evidence="2">
    <location>
        <begin position="1"/>
        <end position="26"/>
    </location>
</feature>
<feature type="compositionally biased region" description="Basic and acidic residues" evidence="2">
    <location>
        <begin position="240"/>
        <end position="259"/>
    </location>
</feature>
<gene>
    <name evidence="3" type="ORF">SLS60_002057</name>
</gene>
<dbReference type="Proteomes" id="UP001521785">
    <property type="component" value="Unassembled WGS sequence"/>
</dbReference>